<dbReference type="InterPro" id="IPR050832">
    <property type="entry name" value="Bact_Acetyltransf"/>
</dbReference>
<name>A0A1E7KEP2_9ACTN</name>
<accession>A0A1E7KEP2</accession>
<dbReference type="PANTHER" id="PTHR43877">
    <property type="entry name" value="AMINOALKYLPHOSPHONATE N-ACETYLTRANSFERASE-RELATED-RELATED"/>
    <property type="match status" value="1"/>
</dbReference>
<dbReference type="CDD" id="cd04301">
    <property type="entry name" value="NAT_SF"/>
    <property type="match status" value="1"/>
</dbReference>
<dbReference type="Gene3D" id="3.40.630.30">
    <property type="match status" value="1"/>
</dbReference>
<keyword evidence="2" id="KW-0012">Acyltransferase</keyword>
<dbReference type="InterPro" id="IPR000182">
    <property type="entry name" value="GNAT_dom"/>
</dbReference>
<evidence type="ECO:0000313" key="4">
    <source>
        <dbReference type="EMBL" id="OEV02391.1"/>
    </source>
</evidence>
<dbReference type="PANTHER" id="PTHR43877:SF2">
    <property type="entry name" value="AMINOALKYLPHOSPHONATE N-ACETYLTRANSFERASE-RELATED"/>
    <property type="match status" value="1"/>
</dbReference>
<feature type="domain" description="N-acetyltransferase" evidence="3">
    <location>
        <begin position="1"/>
        <end position="162"/>
    </location>
</feature>
<evidence type="ECO:0000313" key="5">
    <source>
        <dbReference type="Proteomes" id="UP000175829"/>
    </source>
</evidence>
<dbReference type="EMBL" id="LJGV01000021">
    <property type="protein sequence ID" value="OEV02391.1"/>
    <property type="molecule type" value="Genomic_DNA"/>
</dbReference>
<proteinExistence type="predicted"/>
<dbReference type="PROSITE" id="PS51186">
    <property type="entry name" value="GNAT"/>
    <property type="match status" value="1"/>
</dbReference>
<reference evidence="4 5" key="1">
    <citation type="journal article" date="2016" name="Front. Microbiol.">
        <title>Comparative Genomics Analysis of Streptomyces Species Reveals Their Adaptation to the Marine Environment and Their Diversity at the Genomic Level.</title>
        <authorList>
            <person name="Tian X."/>
            <person name="Zhang Z."/>
            <person name="Yang T."/>
            <person name="Chen M."/>
            <person name="Li J."/>
            <person name="Chen F."/>
            <person name="Yang J."/>
            <person name="Li W."/>
            <person name="Zhang B."/>
            <person name="Zhang Z."/>
            <person name="Wu J."/>
            <person name="Zhang C."/>
            <person name="Long L."/>
            <person name="Xiao J."/>
        </authorList>
    </citation>
    <scope>NUCLEOTIDE SEQUENCE [LARGE SCALE GENOMIC DNA]</scope>
    <source>
        <strain evidence="4 5">SCSIO M10379</strain>
    </source>
</reference>
<comment type="caution">
    <text evidence="4">The sequence shown here is derived from an EMBL/GenBank/DDBJ whole genome shotgun (WGS) entry which is preliminary data.</text>
</comment>
<dbReference type="Pfam" id="PF00583">
    <property type="entry name" value="Acetyltransf_1"/>
    <property type="match status" value="1"/>
</dbReference>
<dbReference type="InterPro" id="IPR016181">
    <property type="entry name" value="Acyl_CoA_acyltransferase"/>
</dbReference>
<evidence type="ECO:0000256" key="1">
    <source>
        <dbReference type="ARBA" id="ARBA00022679"/>
    </source>
</evidence>
<dbReference type="SUPFAM" id="SSF55729">
    <property type="entry name" value="Acyl-CoA N-acyltransferases (Nat)"/>
    <property type="match status" value="1"/>
</dbReference>
<keyword evidence="1" id="KW-0808">Transferase</keyword>
<dbReference type="GO" id="GO:0016747">
    <property type="term" value="F:acyltransferase activity, transferring groups other than amino-acyl groups"/>
    <property type="evidence" value="ECO:0007669"/>
    <property type="project" value="InterPro"/>
</dbReference>
<sequence length="168" mass="18827">MRAATVDELSTVESLLTEASTWLASRGIDQWQYPPHRDRILRALQQGDCFLALADGEPVGTIQVDTYADPEFWTPEDAPGDALYVHRMAVRRNAAGTGLGAFMLDWAGERAASVGKRWLRLDAWKDNPGLHRYYESAGFRRVRIVDLPHRRSGALYERPAKDAADIST</sequence>
<evidence type="ECO:0000259" key="3">
    <source>
        <dbReference type="PROSITE" id="PS51186"/>
    </source>
</evidence>
<dbReference type="AlphaFoldDB" id="A0A1E7KEP2"/>
<evidence type="ECO:0000256" key="2">
    <source>
        <dbReference type="ARBA" id="ARBA00023315"/>
    </source>
</evidence>
<organism evidence="4 5">
    <name type="scientific">Streptomyces qinglanensis</name>
    <dbReference type="NCBI Taxonomy" id="943816"/>
    <lineage>
        <taxon>Bacteria</taxon>
        <taxon>Bacillati</taxon>
        <taxon>Actinomycetota</taxon>
        <taxon>Actinomycetes</taxon>
        <taxon>Kitasatosporales</taxon>
        <taxon>Streptomycetaceae</taxon>
        <taxon>Streptomyces</taxon>
    </lineage>
</organism>
<gene>
    <name evidence="4" type="ORF">AN217_03190</name>
</gene>
<protein>
    <recommendedName>
        <fullName evidence="3">N-acetyltransferase domain-containing protein</fullName>
    </recommendedName>
</protein>
<dbReference type="Proteomes" id="UP000175829">
    <property type="component" value="Unassembled WGS sequence"/>
</dbReference>